<feature type="region of interest" description="Disordered" evidence="1">
    <location>
        <begin position="1"/>
        <end position="66"/>
    </location>
</feature>
<dbReference type="AlphaFoldDB" id="A0AAD0RJM5"/>
<dbReference type="EMBL" id="CP031761">
    <property type="protein sequence ID" value="AXR02879.1"/>
    <property type="molecule type" value="Genomic_DNA"/>
</dbReference>
<evidence type="ECO:0000313" key="3">
    <source>
        <dbReference type="Proteomes" id="UP000258102"/>
    </source>
</evidence>
<dbReference type="Proteomes" id="UP000258102">
    <property type="component" value="Chromosome 1"/>
</dbReference>
<gene>
    <name evidence="2" type="ORF">D0511_12970</name>
</gene>
<feature type="compositionally biased region" description="Polar residues" evidence="1">
    <location>
        <begin position="7"/>
        <end position="17"/>
    </location>
</feature>
<protein>
    <submittedName>
        <fullName evidence="2">Uncharacterized protein</fullName>
    </submittedName>
</protein>
<sequence>MAKPSKKQSLLGQVQSNQKKRTSTTKNRRPSPQQIAAMKAQQTAQAQQATASQTQSSTGDEKSKGKGKWIALAVIGILFVVLPKPQLITYEKLGLVASSVYWSGLPGIDPVLFDSNLHPKPALERNTLYLCHDLKNPDTCQKYQIIKQEGFIAAVMKLIQG</sequence>
<reference evidence="2 3" key="1">
    <citation type="submission" date="2018-08" db="EMBL/GenBank/DDBJ databases">
        <title>Whole Genome Sequences of Two Pseudoalteromonas piscicida Strains, DE1-A and DE2-A, which Exhibit Strong Antibacterial Activity against Vibrio vulnificus.</title>
        <authorList>
            <person name="Richards G.P."/>
            <person name="Needleman D.S."/>
            <person name="Watson M.A."/>
            <person name="Polson S.W."/>
        </authorList>
    </citation>
    <scope>NUCLEOTIDE SEQUENCE [LARGE SCALE GENOMIC DNA]</scope>
    <source>
        <strain evidence="2 3">DE2-A</strain>
    </source>
</reference>
<evidence type="ECO:0000313" key="2">
    <source>
        <dbReference type="EMBL" id="AXR02879.1"/>
    </source>
</evidence>
<proteinExistence type="predicted"/>
<evidence type="ECO:0000256" key="1">
    <source>
        <dbReference type="SAM" id="MobiDB-lite"/>
    </source>
</evidence>
<accession>A0AAD0RJM5</accession>
<feature type="compositionally biased region" description="Basic residues" evidence="1">
    <location>
        <begin position="18"/>
        <end position="29"/>
    </location>
</feature>
<organism evidence="2 3">
    <name type="scientific">Pseudoalteromonas piscicida</name>
    <dbReference type="NCBI Taxonomy" id="43662"/>
    <lineage>
        <taxon>Bacteria</taxon>
        <taxon>Pseudomonadati</taxon>
        <taxon>Pseudomonadota</taxon>
        <taxon>Gammaproteobacteria</taxon>
        <taxon>Alteromonadales</taxon>
        <taxon>Pseudoalteromonadaceae</taxon>
        <taxon>Pseudoalteromonas</taxon>
    </lineage>
</organism>
<dbReference type="RefSeq" id="WP_088530129.1">
    <property type="nucleotide sequence ID" value="NZ_CP021646.1"/>
</dbReference>
<dbReference type="KEGG" id="ppis:B1L02_04770"/>
<feature type="compositionally biased region" description="Low complexity" evidence="1">
    <location>
        <begin position="33"/>
        <end position="58"/>
    </location>
</feature>
<name>A0AAD0RJM5_PSEO7</name>